<keyword evidence="6" id="KW-0378">Hydrolase</keyword>
<dbReference type="SUPFAM" id="SSF51011">
    <property type="entry name" value="Glycosyl hydrolase domain"/>
    <property type="match status" value="1"/>
</dbReference>
<evidence type="ECO:0000256" key="5">
    <source>
        <dbReference type="ARBA" id="ARBA00012670"/>
    </source>
</evidence>
<comment type="caution">
    <text evidence="10">The sequence shown here is derived from an EMBL/GenBank/DDBJ whole genome shotgun (WGS) entry which is preliminary data.</text>
</comment>
<dbReference type="PANTHER" id="PTHR43576">
    <property type="entry name" value="ALPHA-L-ARABINOFURANOSIDASE C-RELATED"/>
    <property type="match status" value="1"/>
</dbReference>
<keyword evidence="11" id="KW-1185">Reference proteome</keyword>
<evidence type="ECO:0000313" key="11">
    <source>
        <dbReference type="Proteomes" id="UP001596147"/>
    </source>
</evidence>
<keyword evidence="8" id="KW-0326">Glycosidase</keyword>
<keyword evidence="7" id="KW-0119">Carbohydrate metabolism</keyword>
<comment type="similarity">
    <text evidence="3">Belongs to the glycosyl hydrolase 51 family.</text>
</comment>
<feature type="domain" description="Alpha-L-arabinofuranosidase C-terminal" evidence="9">
    <location>
        <begin position="291"/>
        <end position="492"/>
    </location>
</feature>
<dbReference type="InterPro" id="IPR013780">
    <property type="entry name" value="Glyco_hydro_b"/>
</dbReference>
<dbReference type="InterPro" id="IPR055235">
    <property type="entry name" value="ASD1_cat"/>
</dbReference>
<proteinExistence type="inferred from homology"/>
<evidence type="ECO:0000313" key="10">
    <source>
        <dbReference type="EMBL" id="MFC5466370.1"/>
    </source>
</evidence>
<comment type="subunit">
    <text evidence="4">Homohexamer; trimer of dimers.</text>
</comment>
<gene>
    <name evidence="10" type="ORF">ACFPM4_16745</name>
</gene>
<dbReference type="SUPFAM" id="SSF51445">
    <property type="entry name" value="(Trans)glycosidases"/>
    <property type="match status" value="1"/>
</dbReference>
<dbReference type="Gene3D" id="3.20.20.80">
    <property type="entry name" value="Glycosidases"/>
    <property type="match status" value="1"/>
</dbReference>
<dbReference type="Proteomes" id="UP001596147">
    <property type="component" value="Unassembled WGS sequence"/>
</dbReference>
<comment type="pathway">
    <text evidence="2">Glycan metabolism.</text>
</comment>
<dbReference type="RefSeq" id="WP_382354301.1">
    <property type="nucleotide sequence ID" value="NZ_JBHSMC010000025.1"/>
</dbReference>
<dbReference type="InterPro" id="IPR010720">
    <property type="entry name" value="Alpha-L-AF_C"/>
</dbReference>
<dbReference type="SMART" id="SM00813">
    <property type="entry name" value="Alpha-L-AF_C"/>
    <property type="match status" value="1"/>
</dbReference>
<accession>A0ABW0LKG1</accession>
<evidence type="ECO:0000256" key="6">
    <source>
        <dbReference type="ARBA" id="ARBA00022801"/>
    </source>
</evidence>
<dbReference type="Pfam" id="PF22848">
    <property type="entry name" value="ASD1_dom"/>
    <property type="match status" value="1"/>
</dbReference>
<dbReference type="Pfam" id="PF06964">
    <property type="entry name" value="Alpha-L-AF_C"/>
    <property type="match status" value="1"/>
</dbReference>
<evidence type="ECO:0000256" key="4">
    <source>
        <dbReference type="ARBA" id="ARBA00011165"/>
    </source>
</evidence>
<organism evidence="10 11">
    <name type="scientific">Lederbergia graminis</name>
    <dbReference type="NCBI Taxonomy" id="735518"/>
    <lineage>
        <taxon>Bacteria</taxon>
        <taxon>Bacillati</taxon>
        <taxon>Bacillota</taxon>
        <taxon>Bacilli</taxon>
        <taxon>Bacillales</taxon>
        <taxon>Bacillaceae</taxon>
        <taxon>Lederbergia</taxon>
    </lineage>
</organism>
<comment type="catalytic activity">
    <reaction evidence="1">
        <text>Hydrolysis of terminal non-reducing alpha-L-arabinofuranoside residues in alpha-L-arabinosides.</text>
        <dbReference type="EC" id="3.2.1.55"/>
    </reaction>
</comment>
<evidence type="ECO:0000256" key="8">
    <source>
        <dbReference type="ARBA" id="ARBA00023295"/>
    </source>
</evidence>
<dbReference type="PANTHER" id="PTHR43576:SF3">
    <property type="entry name" value="ALPHA-L-ARABINOFURANOSIDASE C"/>
    <property type="match status" value="1"/>
</dbReference>
<sequence length="501" mass="57611">MKAVVEVNVYKQKGRISPYIYGQYFEHLEDCIYPSVMDSLSPNSNEVGLRQDVIEAAKELSVPIIRWPGGCFADFYHWEDGIGPKEERPVRRNWHWGGLESNQFGTDEFLKWCEAVGADPYINFNLGTGTLDEALRWMDYCIGTEETTDVLRRKANGREAPYHVKHWGVGNETWGFWEAGQMDALTYSQKIRNWVEFIKKYQADSSILAVGSNGGLDPEWDAEVLKQAGTFIDYLTIHNYGFSVDRESGDEYYSVVFSPTYFKKQIEQMISTIEDYEKTLSSDHYVKISMDEWNIRHFIEDENGRYHLNRKSPRNIQDAIFAAGILNTMIQLSPRVGMANYVFLVNGNGVMNVNEEGVVKTPLYYVFQQYGRWMNGVSLETSIDSPTRIAPTPQLIDPYYKREYTEEVVSYIDTAASLNDDGSIVISIINRHQDEEIDIELVIPNGLQPTEIWTLNHHDIYAANDFDNPENILPTIEKIEEKITSWKCPAHSLVLIKCEQE</sequence>
<evidence type="ECO:0000256" key="1">
    <source>
        <dbReference type="ARBA" id="ARBA00001462"/>
    </source>
</evidence>
<protein>
    <recommendedName>
        <fullName evidence="5">non-reducing end alpha-L-arabinofuranosidase</fullName>
        <ecNumber evidence="5">3.2.1.55</ecNumber>
    </recommendedName>
</protein>
<dbReference type="Gene3D" id="2.60.40.1180">
    <property type="entry name" value="Golgi alpha-mannosidase II"/>
    <property type="match status" value="1"/>
</dbReference>
<dbReference type="EC" id="3.2.1.55" evidence="5"/>
<evidence type="ECO:0000256" key="7">
    <source>
        <dbReference type="ARBA" id="ARBA00023277"/>
    </source>
</evidence>
<name>A0ABW0LKG1_9BACI</name>
<dbReference type="EMBL" id="JBHSMC010000025">
    <property type="protein sequence ID" value="MFC5466370.1"/>
    <property type="molecule type" value="Genomic_DNA"/>
</dbReference>
<evidence type="ECO:0000259" key="9">
    <source>
        <dbReference type="SMART" id="SM00813"/>
    </source>
</evidence>
<evidence type="ECO:0000256" key="2">
    <source>
        <dbReference type="ARBA" id="ARBA00004881"/>
    </source>
</evidence>
<reference evidence="11" key="1">
    <citation type="journal article" date="2019" name="Int. J. Syst. Evol. Microbiol.">
        <title>The Global Catalogue of Microorganisms (GCM) 10K type strain sequencing project: providing services to taxonomists for standard genome sequencing and annotation.</title>
        <authorList>
            <consortium name="The Broad Institute Genomics Platform"/>
            <consortium name="The Broad Institute Genome Sequencing Center for Infectious Disease"/>
            <person name="Wu L."/>
            <person name="Ma J."/>
        </authorList>
    </citation>
    <scope>NUCLEOTIDE SEQUENCE [LARGE SCALE GENOMIC DNA]</scope>
    <source>
        <strain evidence="11">CGMCC 1.12237</strain>
    </source>
</reference>
<dbReference type="InterPro" id="IPR017853">
    <property type="entry name" value="GH"/>
</dbReference>
<evidence type="ECO:0000256" key="3">
    <source>
        <dbReference type="ARBA" id="ARBA00007186"/>
    </source>
</evidence>